<reference evidence="1 2" key="1">
    <citation type="journal article" date="2021" name="Hortic Res">
        <title>High-quality reference genome and annotation aids understanding of berry development for evergreen blueberry (Vaccinium darrowii).</title>
        <authorList>
            <person name="Yu J."/>
            <person name="Hulse-Kemp A.M."/>
            <person name="Babiker E."/>
            <person name="Staton M."/>
        </authorList>
    </citation>
    <scope>NUCLEOTIDE SEQUENCE [LARGE SCALE GENOMIC DNA]</scope>
    <source>
        <strain evidence="2">cv. NJ 8807/NJ 8810</strain>
        <tissue evidence="1">Young leaf</tissue>
    </source>
</reference>
<accession>A0ACB7Y9E4</accession>
<organism evidence="1 2">
    <name type="scientific">Vaccinium darrowii</name>
    <dbReference type="NCBI Taxonomy" id="229202"/>
    <lineage>
        <taxon>Eukaryota</taxon>
        <taxon>Viridiplantae</taxon>
        <taxon>Streptophyta</taxon>
        <taxon>Embryophyta</taxon>
        <taxon>Tracheophyta</taxon>
        <taxon>Spermatophyta</taxon>
        <taxon>Magnoliopsida</taxon>
        <taxon>eudicotyledons</taxon>
        <taxon>Gunneridae</taxon>
        <taxon>Pentapetalae</taxon>
        <taxon>asterids</taxon>
        <taxon>Ericales</taxon>
        <taxon>Ericaceae</taxon>
        <taxon>Vaccinioideae</taxon>
        <taxon>Vaccinieae</taxon>
        <taxon>Vaccinium</taxon>
    </lineage>
</organism>
<protein>
    <submittedName>
        <fullName evidence="1">Uncharacterized protein</fullName>
    </submittedName>
</protein>
<gene>
    <name evidence="1" type="ORF">Vadar_021536</name>
</gene>
<evidence type="ECO:0000313" key="2">
    <source>
        <dbReference type="Proteomes" id="UP000828048"/>
    </source>
</evidence>
<evidence type="ECO:0000313" key="1">
    <source>
        <dbReference type="EMBL" id="KAH7849689.1"/>
    </source>
</evidence>
<name>A0ACB7Y9E4_9ERIC</name>
<sequence length="114" mass="12675">MILLGSFQCFRCDDEICLIVLRIWLGGVAWSSSTELSAVSCSGRDSASPSSSSVGPRVRKASREYYGYFKMKPKLHYGEEDCHLSVSDSFPVDAELHFGIQMIDFSIPIDSNEI</sequence>
<comment type="caution">
    <text evidence="1">The sequence shown here is derived from an EMBL/GenBank/DDBJ whole genome shotgun (WGS) entry which is preliminary data.</text>
</comment>
<dbReference type="Proteomes" id="UP000828048">
    <property type="component" value="Chromosome 7"/>
</dbReference>
<dbReference type="EMBL" id="CM037157">
    <property type="protein sequence ID" value="KAH7849689.1"/>
    <property type="molecule type" value="Genomic_DNA"/>
</dbReference>
<proteinExistence type="predicted"/>
<keyword evidence="2" id="KW-1185">Reference proteome</keyword>